<protein>
    <submittedName>
        <fullName evidence="1">Uncharacterized protein</fullName>
    </submittedName>
</protein>
<proteinExistence type="predicted"/>
<reference evidence="2" key="1">
    <citation type="journal article" date="2019" name="Int. J. Syst. Evol. Microbiol.">
        <title>The Global Catalogue of Microorganisms (GCM) 10K type strain sequencing project: providing services to taxonomists for standard genome sequencing and annotation.</title>
        <authorList>
            <consortium name="The Broad Institute Genomics Platform"/>
            <consortium name="The Broad Institute Genome Sequencing Center for Infectious Disease"/>
            <person name="Wu L."/>
            <person name="Ma J."/>
        </authorList>
    </citation>
    <scope>NUCLEOTIDE SEQUENCE [LARGE SCALE GENOMIC DNA]</scope>
    <source>
        <strain evidence="2">CCUG 54329</strain>
    </source>
</reference>
<name>A0ABW3P1A9_9SPHN</name>
<comment type="caution">
    <text evidence="1">The sequence shown here is derived from an EMBL/GenBank/DDBJ whole genome shotgun (WGS) entry which is preliminary data.</text>
</comment>
<evidence type="ECO:0000313" key="1">
    <source>
        <dbReference type="EMBL" id="MFD1104923.1"/>
    </source>
</evidence>
<dbReference type="EMBL" id="JBHTLS010000115">
    <property type="protein sequence ID" value="MFD1104923.1"/>
    <property type="molecule type" value="Genomic_DNA"/>
</dbReference>
<accession>A0ABW3P1A9</accession>
<evidence type="ECO:0000313" key="2">
    <source>
        <dbReference type="Proteomes" id="UP001597203"/>
    </source>
</evidence>
<keyword evidence="2" id="KW-1185">Reference proteome</keyword>
<gene>
    <name evidence="1" type="ORF">ACFQ24_08555</name>
</gene>
<sequence length="57" mass="6103">MLIALGILTTGLAIYFLAVRPPLLAEDLRHIGGNPQTLSPVLRDWFGGIAGSPVRPH</sequence>
<dbReference type="RefSeq" id="WP_021245222.1">
    <property type="nucleotide sequence ID" value="NZ_JBHTLS010000115.1"/>
</dbReference>
<dbReference type="Proteomes" id="UP001597203">
    <property type="component" value="Unassembled WGS sequence"/>
</dbReference>
<organism evidence="1 2">
    <name type="scientific">Sphingobium olei</name>
    <dbReference type="NCBI Taxonomy" id="420955"/>
    <lineage>
        <taxon>Bacteria</taxon>
        <taxon>Pseudomonadati</taxon>
        <taxon>Pseudomonadota</taxon>
        <taxon>Alphaproteobacteria</taxon>
        <taxon>Sphingomonadales</taxon>
        <taxon>Sphingomonadaceae</taxon>
        <taxon>Sphingobium</taxon>
    </lineage>
</organism>